<accession>A0AAD9GV79</accession>
<gene>
    <name evidence="1" type="ORF">P3T76_002568</name>
</gene>
<reference evidence="1" key="1">
    <citation type="submission" date="2023-08" db="EMBL/GenBank/DDBJ databases">
        <title>Reference Genome Resource for the Citrus Pathogen Phytophthora citrophthora.</title>
        <authorList>
            <person name="Moller H."/>
            <person name="Coetzee B."/>
            <person name="Rose L.J."/>
            <person name="Van Niekerk J.M."/>
        </authorList>
    </citation>
    <scope>NUCLEOTIDE SEQUENCE</scope>
    <source>
        <strain evidence="1">STE-U-9442</strain>
    </source>
</reference>
<dbReference type="Proteomes" id="UP001259832">
    <property type="component" value="Unassembled WGS sequence"/>
</dbReference>
<dbReference type="AlphaFoldDB" id="A0AAD9GV79"/>
<protein>
    <submittedName>
        <fullName evidence="1">Uncharacterized protein</fullName>
    </submittedName>
</protein>
<evidence type="ECO:0000313" key="1">
    <source>
        <dbReference type="EMBL" id="KAK1945520.1"/>
    </source>
</evidence>
<organism evidence="1 2">
    <name type="scientific">Phytophthora citrophthora</name>
    <dbReference type="NCBI Taxonomy" id="4793"/>
    <lineage>
        <taxon>Eukaryota</taxon>
        <taxon>Sar</taxon>
        <taxon>Stramenopiles</taxon>
        <taxon>Oomycota</taxon>
        <taxon>Peronosporomycetes</taxon>
        <taxon>Peronosporales</taxon>
        <taxon>Peronosporaceae</taxon>
        <taxon>Phytophthora</taxon>
    </lineage>
</organism>
<evidence type="ECO:0000313" key="2">
    <source>
        <dbReference type="Proteomes" id="UP001259832"/>
    </source>
</evidence>
<keyword evidence="2" id="KW-1185">Reference proteome</keyword>
<comment type="caution">
    <text evidence="1">The sequence shown here is derived from an EMBL/GenBank/DDBJ whole genome shotgun (WGS) entry which is preliminary data.</text>
</comment>
<proteinExistence type="predicted"/>
<sequence length="299" mass="32129">MSVRRLVSAFEAQAVTRVTSNAFNHTGPAADVQSLIQKFEAWVPLAVPVAELRHSQCQQYQALTPCVAQLAAAFATTPVAEFKPEAPQVALKASALLKNPPVVACPASTEAKPSPVSPVDFIKASAHVKNSPHMTPTADTEVTTPPVSPVEISQASLLLKNSLPVCSALTEEETQQVPPAEASTVPDLHKNLPTITPVAKARPEAPQLPFVHIVNVPELCKNLPTKVRAASSCSTAKSTLPTPREPVLQHITPRRSGFQGVPSRLFSYEMDPKYLKRRAEAKLRRAAAAAKRSSPTWEL</sequence>
<name>A0AAD9GV79_9STRA</name>
<dbReference type="EMBL" id="JASMQC010000004">
    <property type="protein sequence ID" value="KAK1945520.1"/>
    <property type="molecule type" value="Genomic_DNA"/>
</dbReference>